<keyword evidence="1" id="KW-0812">Transmembrane</keyword>
<feature type="transmembrane region" description="Helical" evidence="1">
    <location>
        <begin position="100"/>
        <end position="116"/>
    </location>
</feature>
<dbReference type="GO" id="GO:0008237">
    <property type="term" value="F:metallopeptidase activity"/>
    <property type="evidence" value="ECO:0007669"/>
    <property type="project" value="UniProtKB-KW"/>
</dbReference>
<feature type="transmembrane region" description="Helical" evidence="1">
    <location>
        <begin position="207"/>
        <end position="225"/>
    </location>
</feature>
<feature type="domain" description="CAAX prenyl protease 2/Lysostaphin resistance protein A-like" evidence="2">
    <location>
        <begin position="173"/>
        <end position="271"/>
    </location>
</feature>
<evidence type="ECO:0000259" key="2">
    <source>
        <dbReference type="Pfam" id="PF02517"/>
    </source>
</evidence>
<sequence length="319" mass="36368">MRNTVNRKNMQYVIFFLVAYGVNFLFGIPLLIRPYIDIGVFGSFMVMLPAMGAFLVKYLYKEEKEEDKTLRNVMFALSLSFLVLIFLEISGILADKTANKIAAFGVCAGSILLLVVRGRGKEHTPLFHNVESVDKAIFLFCVLMLVRNMICVLPSASMAVQSLYGTILSGLYMVIAFPLSAVCYFGEEYGWRGFLQEKMQNKFGKRLGVVLLGILWELWHFPLWFTQYNLKPWEIPYRFVMTISFSIFLGYIYMRTRNVWICALVHCIVNTLIGIPSESSQVANPLIPLIATILMHIILATFIFAKEYSSDAKTTEKTE</sequence>
<keyword evidence="4" id="KW-1185">Reference proteome</keyword>
<keyword evidence="3" id="KW-0482">Metalloprotease</keyword>
<feature type="transmembrane region" description="Helical" evidence="1">
    <location>
        <begin position="259"/>
        <end position="276"/>
    </location>
</feature>
<comment type="caution">
    <text evidence="3">The sequence shown here is derived from an EMBL/GenBank/DDBJ whole genome shotgun (WGS) entry which is preliminary data.</text>
</comment>
<dbReference type="Proteomes" id="UP001299546">
    <property type="component" value="Unassembled WGS sequence"/>
</dbReference>
<evidence type="ECO:0000313" key="3">
    <source>
        <dbReference type="EMBL" id="MCB7388934.1"/>
    </source>
</evidence>
<feature type="transmembrane region" description="Helical" evidence="1">
    <location>
        <begin position="12"/>
        <end position="32"/>
    </location>
</feature>
<dbReference type="InterPro" id="IPR003675">
    <property type="entry name" value="Rce1/LyrA-like_dom"/>
</dbReference>
<protein>
    <submittedName>
        <fullName evidence="3">CPBP family intramembrane metalloprotease</fullName>
    </submittedName>
</protein>
<organism evidence="3 4">
    <name type="scientific">Bariatricus massiliensis</name>
    <dbReference type="NCBI Taxonomy" id="1745713"/>
    <lineage>
        <taxon>Bacteria</taxon>
        <taxon>Bacillati</taxon>
        <taxon>Bacillota</taxon>
        <taxon>Clostridia</taxon>
        <taxon>Lachnospirales</taxon>
        <taxon>Lachnospiraceae</taxon>
        <taxon>Bariatricus</taxon>
    </lineage>
</organism>
<feature type="transmembrane region" description="Helical" evidence="1">
    <location>
        <begin position="72"/>
        <end position="94"/>
    </location>
</feature>
<feature type="transmembrane region" description="Helical" evidence="1">
    <location>
        <begin position="137"/>
        <end position="157"/>
    </location>
</feature>
<dbReference type="InterPro" id="IPR042150">
    <property type="entry name" value="MmRce1-like"/>
</dbReference>
<feature type="transmembrane region" description="Helical" evidence="1">
    <location>
        <begin position="38"/>
        <end position="60"/>
    </location>
</feature>
<keyword evidence="3" id="KW-0645">Protease</keyword>
<keyword evidence="1" id="KW-0472">Membrane</keyword>
<keyword evidence="1" id="KW-1133">Transmembrane helix</keyword>
<dbReference type="EMBL" id="JAJCIS010000016">
    <property type="protein sequence ID" value="MCB7388934.1"/>
    <property type="molecule type" value="Genomic_DNA"/>
</dbReference>
<keyword evidence="3" id="KW-0378">Hydrolase</keyword>
<dbReference type="RefSeq" id="WP_066733462.1">
    <property type="nucleotide sequence ID" value="NZ_JAJCIQ010000016.1"/>
</dbReference>
<name>A0ABS8DKK1_9FIRM</name>
<reference evidence="3 4" key="1">
    <citation type="submission" date="2021-10" db="EMBL/GenBank/DDBJ databases">
        <title>Collection of gut derived symbiotic bacterial strains cultured from healthy donors.</title>
        <authorList>
            <person name="Lin H."/>
            <person name="Littmann E."/>
            <person name="Kohout C."/>
            <person name="Pamer E.G."/>
        </authorList>
    </citation>
    <scope>NUCLEOTIDE SEQUENCE [LARGE SCALE GENOMIC DNA]</scope>
    <source>
        <strain evidence="3 4">DFI.1.165</strain>
    </source>
</reference>
<accession>A0ABS8DKK1</accession>
<feature type="transmembrane region" description="Helical" evidence="1">
    <location>
        <begin position="163"/>
        <end position="186"/>
    </location>
</feature>
<dbReference type="PANTHER" id="PTHR35797">
    <property type="entry name" value="PROTEASE-RELATED"/>
    <property type="match status" value="1"/>
</dbReference>
<gene>
    <name evidence="3" type="ORF">LIZ65_16725</name>
</gene>
<feature type="transmembrane region" description="Helical" evidence="1">
    <location>
        <begin position="282"/>
        <end position="305"/>
    </location>
</feature>
<evidence type="ECO:0000313" key="4">
    <source>
        <dbReference type="Proteomes" id="UP001299546"/>
    </source>
</evidence>
<dbReference type="PANTHER" id="PTHR35797:SF1">
    <property type="entry name" value="PROTEASE"/>
    <property type="match status" value="1"/>
</dbReference>
<dbReference type="Pfam" id="PF02517">
    <property type="entry name" value="Rce1-like"/>
    <property type="match status" value="1"/>
</dbReference>
<proteinExistence type="predicted"/>
<evidence type="ECO:0000256" key="1">
    <source>
        <dbReference type="SAM" id="Phobius"/>
    </source>
</evidence>
<feature type="transmembrane region" description="Helical" evidence="1">
    <location>
        <begin position="237"/>
        <end position="254"/>
    </location>
</feature>